<protein>
    <submittedName>
        <fullName evidence="1">DUF4230 domain-containing protein</fullName>
    </submittedName>
</protein>
<dbReference type="AlphaFoldDB" id="A0A9X2I020"/>
<comment type="caution">
    <text evidence="1">The sequence shown here is derived from an EMBL/GenBank/DDBJ whole genome shotgun (WGS) entry which is preliminary data.</text>
</comment>
<dbReference type="EMBL" id="JANCNS010000001">
    <property type="protein sequence ID" value="MCP9198784.1"/>
    <property type="molecule type" value="Genomic_DNA"/>
</dbReference>
<gene>
    <name evidence="1" type="ORF">MKO06_02620</name>
</gene>
<organism evidence="1 2">
    <name type="scientific">Christiangramia oceanisediminis</name>
    <dbReference type="NCBI Taxonomy" id="2920386"/>
    <lineage>
        <taxon>Bacteria</taxon>
        <taxon>Pseudomonadati</taxon>
        <taxon>Bacteroidota</taxon>
        <taxon>Flavobacteriia</taxon>
        <taxon>Flavobacteriales</taxon>
        <taxon>Flavobacteriaceae</taxon>
        <taxon>Christiangramia</taxon>
    </lineage>
</organism>
<reference evidence="1" key="1">
    <citation type="submission" date="2022-07" db="EMBL/GenBank/DDBJ databases">
        <title>Gramela sediminis sp. nov., isolated from deep-sea sediment of the Indian Ocean.</title>
        <authorList>
            <person name="Shi H."/>
        </authorList>
    </citation>
    <scope>NUCLEOTIDE SEQUENCE</scope>
    <source>
        <strain evidence="1">GC03-9</strain>
    </source>
</reference>
<evidence type="ECO:0000313" key="1">
    <source>
        <dbReference type="EMBL" id="MCP9198784.1"/>
    </source>
</evidence>
<dbReference type="InterPro" id="IPR025324">
    <property type="entry name" value="DUF4230"/>
</dbReference>
<dbReference type="RefSeq" id="WP_241550786.1">
    <property type="nucleotide sequence ID" value="NZ_JANCNS010000001.1"/>
</dbReference>
<dbReference type="Proteomes" id="UP001155280">
    <property type="component" value="Unassembled WGS sequence"/>
</dbReference>
<dbReference type="Pfam" id="PF14014">
    <property type="entry name" value="DUF4230"/>
    <property type="match status" value="1"/>
</dbReference>
<evidence type="ECO:0000313" key="2">
    <source>
        <dbReference type="Proteomes" id="UP001155280"/>
    </source>
</evidence>
<sequence length="208" mass="23691">MELLFIGLAAGAILAYFIFARFNKERSELKTSEQSVVLMDKIKSVCKFITVEGDFSEIYHYENLKEKYLSLILGKKKAIVLVTAKAHVGFDLSKIRMESDNENKRIILTNFPQPELLTIETDFKYYDKREGWANPFTTSDLTDINRDAKKAIVDKIPQSGLLDKAKSEALETILLMEKIVETIGWKLDYTALTIEGGEPEKLEEGNKN</sequence>
<keyword evidence="2" id="KW-1185">Reference proteome</keyword>
<name>A0A9X2I020_9FLAO</name>
<accession>A0A9X2I020</accession>
<proteinExistence type="predicted"/>